<evidence type="ECO:0000313" key="1">
    <source>
        <dbReference type="EMBL" id="JAE23097.1"/>
    </source>
</evidence>
<organism evidence="1">
    <name type="scientific">Arundo donax</name>
    <name type="common">Giant reed</name>
    <name type="synonym">Donax arundinaceus</name>
    <dbReference type="NCBI Taxonomy" id="35708"/>
    <lineage>
        <taxon>Eukaryota</taxon>
        <taxon>Viridiplantae</taxon>
        <taxon>Streptophyta</taxon>
        <taxon>Embryophyta</taxon>
        <taxon>Tracheophyta</taxon>
        <taxon>Spermatophyta</taxon>
        <taxon>Magnoliopsida</taxon>
        <taxon>Liliopsida</taxon>
        <taxon>Poales</taxon>
        <taxon>Poaceae</taxon>
        <taxon>PACMAD clade</taxon>
        <taxon>Arundinoideae</taxon>
        <taxon>Arundineae</taxon>
        <taxon>Arundo</taxon>
    </lineage>
</organism>
<name>A0A0A9GF75_ARUDO</name>
<reference evidence="1" key="2">
    <citation type="journal article" date="2015" name="Data Brief">
        <title>Shoot transcriptome of the giant reed, Arundo donax.</title>
        <authorList>
            <person name="Barrero R.A."/>
            <person name="Guerrero F.D."/>
            <person name="Moolhuijzen P."/>
            <person name="Goolsby J.A."/>
            <person name="Tidwell J."/>
            <person name="Bellgard S.E."/>
            <person name="Bellgard M.I."/>
        </authorList>
    </citation>
    <scope>NUCLEOTIDE SEQUENCE</scope>
    <source>
        <tissue evidence="1">Shoot tissue taken approximately 20 cm above the soil surface</tissue>
    </source>
</reference>
<protein>
    <submittedName>
        <fullName evidence="1">Uncharacterized protein</fullName>
    </submittedName>
</protein>
<proteinExistence type="predicted"/>
<reference evidence="1" key="1">
    <citation type="submission" date="2014-09" db="EMBL/GenBank/DDBJ databases">
        <authorList>
            <person name="Magalhaes I.L.F."/>
            <person name="Oliveira U."/>
            <person name="Santos F.R."/>
            <person name="Vidigal T.H.D.A."/>
            <person name="Brescovit A.D."/>
            <person name="Santos A.J."/>
        </authorList>
    </citation>
    <scope>NUCLEOTIDE SEQUENCE</scope>
    <source>
        <tissue evidence="1">Shoot tissue taken approximately 20 cm above the soil surface</tissue>
    </source>
</reference>
<dbReference type="AlphaFoldDB" id="A0A0A9GF75"/>
<accession>A0A0A9GF75</accession>
<sequence>MSYCESLMIIPSGSPHDGNSMHECDICLNKQCRDGTCINVDVRVLFCGLQIQVMERSNDACCVIYPEGFAFHSTGMHIIFSRNSKPAVECFMGL</sequence>
<dbReference type="EMBL" id="GBRH01174799">
    <property type="protein sequence ID" value="JAE23097.1"/>
    <property type="molecule type" value="Transcribed_RNA"/>
</dbReference>